<name>A0A386K5E9_9CAUD</name>
<dbReference type="EMBL" id="MG589384">
    <property type="protein sequence ID" value="AYD79579.1"/>
    <property type="molecule type" value="Genomic_DNA"/>
</dbReference>
<protein>
    <recommendedName>
        <fullName evidence="1">Cyanophage baseplate Pam3 plug gp18 domain-containing protein</fullName>
    </recommendedName>
</protein>
<dbReference type="InterPro" id="IPR054252">
    <property type="entry name" value="Pam3_gp18"/>
</dbReference>
<reference evidence="3" key="1">
    <citation type="submission" date="2017-11" db="EMBL/GenBank/DDBJ databases">
        <authorList>
            <person name="Zhao X."/>
        </authorList>
    </citation>
    <scope>NUCLEOTIDE SEQUENCE [LARGE SCALE GENOMIC DNA]</scope>
</reference>
<sequence length="107" mass="12465">MSNYIPVPDSEWSTQTVTLDKIPFLLELRFKSRQERWYLTIKDTDGNILISEVKCVPNTTLTGRYGLPEIYGDIFVERFYGSSEYPTRNNFGIGKEFGLVYQPLEEQ</sequence>
<evidence type="ECO:0000313" key="3">
    <source>
        <dbReference type="Proteomes" id="UP000270819"/>
    </source>
</evidence>
<evidence type="ECO:0000259" key="1">
    <source>
        <dbReference type="Pfam" id="PF22479"/>
    </source>
</evidence>
<feature type="domain" description="Cyanophage baseplate Pam3 plug gp18" evidence="1">
    <location>
        <begin position="3"/>
        <end position="102"/>
    </location>
</feature>
<organism evidence="2 3">
    <name type="scientific">Enterobacter phage phi63_307</name>
    <dbReference type="NCBI Taxonomy" id="2340711"/>
    <lineage>
        <taxon>Viruses</taxon>
        <taxon>Duplodnaviria</taxon>
        <taxon>Heunggongvirae</taxon>
        <taxon>Uroviricota</taxon>
        <taxon>Caudoviricetes</taxon>
        <taxon>Andersonviridae</taxon>
        <taxon>Ounavirinae</taxon>
        <taxon>Kolesnikvirus</taxon>
        <taxon>Kolesnikvirus Ea214</taxon>
    </lineage>
</organism>
<evidence type="ECO:0000313" key="2">
    <source>
        <dbReference type="EMBL" id="AYD79579.1"/>
    </source>
</evidence>
<proteinExistence type="predicted"/>
<gene>
    <name evidence="2" type="ORF">LINGLNFE_00071</name>
</gene>
<dbReference type="Pfam" id="PF22479">
    <property type="entry name" value="Pam3_gp18"/>
    <property type="match status" value="1"/>
</dbReference>
<dbReference type="Proteomes" id="UP000270819">
    <property type="component" value="Segment"/>
</dbReference>
<accession>A0A386K5E9</accession>